<proteinExistence type="predicted"/>
<sequence length="231" mass="24910">MLYLLLCSLVMIVAMVKVHKVVLQMLEFLSTTEGARPNPAAALIPILVAAAYTAPVMTVVLGVLFTGENVRIDATSGRGQIYLLLAGSLVILVTALIGARKAWSDRKLAFWASGRLVILLLAGTVGVLSAYKHLTFFSTDNDGIANVELLRDEAELGDMKACASGVALVQFRDTGPLAYRCPTSVLFNQDSQQPFTPWPDYVEGSSEDLAVAVRDIKAAVDREASLLQLER</sequence>
<keyword evidence="1" id="KW-0812">Transmembrane</keyword>
<gene>
    <name evidence="2" type="ORF">M5G27_27750</name>
</gene>
<dbReference type="RefSeq" id="WP_273878274.1">
    <property type="nucleotide sequence ID" value="NZ_JAMDHA010000041.1"/>
</dbReference>
<feature type="transmembrane region" description="Helical" evidence="1">
    <location>
        <begin position="109"/>
        <end position="131"/>
    </location>
</feature>
<dbReference type="Proteomes" id="UP001148185">
    <property type="component" value="Unassembled WGS sequence"/>
</dbReference>
<name>A0A9X4HFX7_9PSED</name>
<evidence type="ECO:0000313" key="3">
    <source>
        <dbReference type="Proteomes" id="UP001148185"/>
    </source>
</evidence>
<keyword evidence="1" id="KW-0472">Membrane</keyword>
<dbReference type="EMBL" id="JAMDHA010000041">
    <property type="protein sequence ID" value="MDD1011269.1"/>
    <property type="molecule type" value="Genomic_DNA"/>
</dbReference>
<evidence type="ECO:0000256" key="1">
    <source>
        <dbReference type="SAM" id="Phobius"/>
    </source>
</evidence>
<keyword evidence="3" id="KW-1185">Reference proteome</keyword>
<feature type="transmembrane region" description="Helical" evidence="1">
    <location>
        <begin position="44"/>
        <end position="67"/>
    </location>
</feature>
<keyword evidence="1" id="KW-1133">Transmembrane helix</keyword>
<reference evidence="2 3" key="1">
    <citation type="submission" date="2022-05" db="EMBL/GenBank/DDBJ databases">
        <title>Novel Pseudomonas spp. Isolated from a Rainbow Trout Aquaculture Facility.</title>
        <authorList>
            <person name="Testerman T."/>
            <person name="Graf J."/>
        </authorList>
    </citation>
    <scope>NUCLEOTIDE SEQUENCE [LARGE SCALE GENOMIC DNA]</scope>
    <source>
        <strain evidence="2 3">ID1042</strain>
    </source>
</reference>
<organism evidence="2 3">
    <name type="scientific">Pseudomonas shahriarae</name>
    <dbReference type="NCBI Taxonomy" id="2745512"/>
    <lineage>
        <taxon>Bacteria</taxon>
        <taxon>Pseudomonadati</taxon>
        <taxon>Pseudomonadota</taxon>
        <taxon>Gammaproteobacteria</taxon>
        <taxon>Pseudomonadales</taxon>
        <taxon>Pseudomonadaceae</taxon>
        <taxon>Pseudomonas</taxon>
    </lineage>
</organism>
<feature type="transmembrane region" description="Helical" evidence="1">
    <location>
        <begin position="79"/>
        <end position="97"/>
    </location>
</feature>
<comment type="caution">
    <text evidence="2">The sequence shown here is derived from an EMBL/GenBank/DDBJ whole genome shotgun (WGS) entry which is preliminary data.</text>
</comment>
<dbReference type="AlphaFoldDB" id="A0A9X4HFX7"/>
<accession>A0A9X4HFX7</accession>
<protein>
    <submittedName>
        <fullName evidence="2">Uncharacterized protein</fullName>
    </submittedName>
</protein>
<evidence type="ECO:0000313" key="2">
    <source>
        <dbReference type="EMBL" id="MDD1011269.1"/>
    </source>
</evidence>